<feature type="coiled-coil region" evidence="8">
    <location>
        <begin position="120"/>
        <end position="147"/>
    </location>
</feature>
<evidence type="ECO:0000256" key="3">
    <source>
        <dbReference type="ARBA" id="ARBA00022695"/>
    </source>
</evidence>
<keyword evidence="5" id="KW-0255">Endonuclease</keyword>
<dbReference type="Proteomes" id="UP000325315">
    <property type="component" value="Unassembled WGS sequence"/>
</dbReference>
<dbReference type="OrthoDB" id="1738613at2759"/>
<dbReference type="CDD" id="cd00303">
    <property type="entry name" value="retropepsin_like"/>
    <property type="match status" value="1"/>
</dbReference>
<dbReference type="EC" id="2.7.7.49" evidence="1"/>
<dbReference type="PROSITE" id="PS50994">
    <property type="entry name" value="INTEGRASE"/>
    <property type="match status" value="1"/>
</dbReference>
<dbReference type="Gene3D" id="3.10.10.10">
    <property type="entry name" value="HIV Type 1 Reverse Transcriptase, subunit A, domain 1"/>
    <property type="match status" value="1"/>
</dbReference>
<dbReference type="InterPro" id="IPR041373">
    <property type="entry name" value="RT_RNaseH"/>
</dbReference>
<dbReference type="PANTHER" id="PTHR37984">
    <property type="entry name" value="PROTEIN CBG26694"/>
    <property type="match status" value="1"/>
</dbReference>
<proteinExistence type="predicted"/>
<keyword evidence="4" id="KW-0540">Nuclease</keyword>
<dbReference type="CDD" id="cd09274">
    <property type="entry name" value="RNase_HI_RT_Ty3"/>
    <property type="match status" value="1"/>
</dbReference>
<evidence type="ECO:0000313" key="11">
    <source>
        <dbReference type="EMBL" id="KAA3465983.1"/>
    </source>
</evidence>
<dbReference type="CDD" id="cd01647">
    <property type="entry name" value="RT_LTR"/>
    <property type="match status" value="1"/>
</dbReference>
<dbReference type="EMBL" id="SMMG02000007">
    <property type="protein sequence ID" value="KAA3465983.1"/>
    <property type="molecule type" value="Genomic_DNA"/>
</dbReference>
<dbReference type="GO" id="GO:0015074">
    <property type="term" value="P:DNA integration"/>
    <property type="evidence" value="ECO:0007669"/>
    <property type="project" value="InterPro"/>
</dbReference>
<keyword evidence="12" id="KW-1185">Reference proteome</keyword>
<name>A0A5B6VA98_9ROSI</name>
<dbReference type="Gene3D" id="3.30.420.10">
    <property type="entry name" value="Ribonuclease H-like superfamily/Ribonuclease H"/>
    <property type="match status" value="1"/>
</dbReference>
<keyword evidence="2" id="KW-0808">Transferase</keyword>
<dbReference type="Gene3D" id="3.30.70.270">
    <property type="match status" value="1"/>
</dbReference>
<dbReference type="InterPro" id="IPR043128">
    <property type="entry name" value="Rev_trsase/Diguanyl_cyclase"/>
</dbReference>
<evidence type="ECO:0000256" key="9">
    <source>
        <dbReference type="SAM" id="MobiDB-lite"/>
    </source>
</evidence>
<accession>A0A5B6VA98</accession>
<dbReference type="InterPro" id="IPR036397">
    <property type="entry name" value="RNaseH_sf"/>
</dbReference>
<dbReference type="Pfam" id="PF08284">
    <property type="entry name" value="RVP_2"/>
    <property type="match status" value="1"/>
</dbReference>
<organism evidence="11 12">
    <name type="scientific">Gossypium australe</name>
    <dbReference type="NCBI Taxonomy" id="47621"/>
    <lineage>
        <taxon>Eukaryota</taxon>
        <taxon>Viridiplantae</taxon>
        <taxon>Streptophyta</taxon>
        <taxon>Embryophyta</taxon>
        <taxon>Tracheophyta</taxon>
        <taxon>Spermatophyta</taxon>
        <taxon>Magnoliopsida</taxon>
        <taxon>eudicotyledons</taxon>
        <taxon>Gunneridae</taxon>
        <taxon>Pentapetalae</taxon>
        <taxon>rosids</taxon>
        <taxon>malvids</taxon>
        <taxon>Malvales</taxon>
        <taxon>Malvaceae</taxon>
        <taxon>Malvoideae</taxon>
        <taxon>Gossypium</taxon>
    </lineage>
</organism>
<dbReference type="AlphaFoldDB" id="A0A5B6VA98"/>
<evidence type="ECO:0000256" key="1">
    <source>
        <dbReference type="ARBA" id="ARBA00012493"/>
    </source>
</evidence>
<dbReference type="FunFam" id="3.30.70.270:FF:000020">
    <property type="entry name" value="Transposon Tf2-6 polyprotein-like Protein"/>
    <property type="match status" value="1"/>
</dbReference>
<dbReference type="Pfam" id="PF17917">
    <property type="entry name" value="RT_RNaseH"/>
    <property type="match status" value="1"/>
</dbReference>
<comment type="caution">
    <text evidence="11">The sequence shown here is derived from an EMBL/GenBank/DDBJ whole genome shotgun (WGS) entry which is preliminary data.</text>
</comment>
<dbReference type="GO" id="GO:0016787">
    <property type="term" value="F:hydrolase activity"/>
    <property type="evidence" value="ECO:0007669"/>
    <property type="project" value="UniProtKB-KW"/>
</dbReference>
<dbReference type="SUPFAM" id="SSF53098">
    <property type="entry name" value="Ribonuclease H-like"/>
    <property type="match status" value="1"/>
</dbReference>
<dbReference type="InterPro" id="IPR050951">
    <property type="entry name" value="Retrovirus_Pol_polyprotein"/>
</dbReference>
<keyword evidence="7" id="KW-0695">RNA-directed DNA polymerase</keyword>
<dbReference type="InterPro" id="IPR012337">
    <property type="entry name" value="RNaseH-like_sf"/>
</dbReference>
<feature type="compositionally biased region" description="Basic and acidic residues" evidence="9">
    <location>
        <begin position="241"/>
        <end position="253"/>
    </location>
</feature>
<dbReference type="SUPFAM" id="SSF56672">
    <property type="entry name" value="DNA/RNA polymerases"/>
    <property type="match status" value="1"/>
</dbReference>
<evidence type="ECO:0000256" key="8">
    <source>
        <dbReference type="SAM" id="Coils"/>
    </source>
</evidence>
<evidence type="ECO:0000313" key="12">
    <source>
        <dbReference type="Proteomes" id="UP000325315"/>
    </source>
</evidence>
<feature type="region of interest" description="Disordered" evidence="9">
    <location>
        <begin position="72"/>
        <end position="91"/>
    </location>
</feature>
<sequence length="1067" mass="122762">MCPGWVYHPVLRVPDSLFEQHRYSKWFNGYVNDEKICEYLISWYRYVHERVANGLLGLVDSQTNVAAEADDVEGNTPAPAQGVASSEKASHDFRANVDDDPERTEFWLENSIRLKEFVILVERACKVEELNKEKRKAKIEARDSRKRPINKSFQSQSKKSREMYSCLNVSVGYSNRDRGKQYSGSKVQATYIASIGNCGSQDHFIRDCLEMAEKDKIQNVRSGNTTTRGRPLRNTTNSKSVTKDSTIRSEAREEAASPDVITGNFSLYNTNVVALIDPALTHSYVCMKLVASKSLPVEFTEFVIKVSNPLVKHVLVDRVCKNCPLMIRGHCFSADLMLFPFDEFDVILGMDWLTLHDVVVNCKRKFIELKCENGEILRTDSDESGELPVVISSMSAQRYVRKGCEAYLSYPPIREVEFGIDLVPGTSPISIAPYRMAPTELKELKVPLQELTDKGFARPSFSPWGAPVLFVKKKGGSMRHCIDSTAQQSNDKEQLRVEESDVPKNAFRTRCGHYEFLVMPFRLTNAPAIFMDLMNRIVDPSKISVIVNWKPSRNVSEVRSFLGLVDYYRHFVKGFSMIATPMTKLLQKDVKFEWFEKCQRSFEQLKAILTEAPVLVQPELGKEFVIYSDVSLNGLGCVLMQEGKVIAYASRQLKPHEKNYPTHDLELAAIMFALKIWRHHFYGEKCRIFTDHKSLKYLMTQKDLNLQQRIWLELLKDYELVIDYHPGKENVVADALSRKSLFALRAMNTRLTLSEGGLILAELRARSVFLQQTCEPQKDNCEMQAKRAQCKSVKAEHQVPSGLVQHVMIPERKWDRITMDFVTVLPPTPKKKDVVWVIVDRLTKSTHFILVRTDYSLDKLAELYVAEVVRFHGVPISIISNRDPRFTSRFWKSLQEALGTKLNFSTTFHPQTDGQFERVIQILEDMLRCCVLEFKGSWEKYLPLVKFAYKNSFQSSIKMAPYEALYGRKFRTPLYWTELSERQIHGVDLVTETEEKVKVILDYPLHIISPTEVEIRPDMTYGEESIKVLAREVQQLRNKSIALVKVLWKRHGFEEAMWETEETMRTQ</sequence>
<evidence type="ECO:0000256" key="4">
    <source>
        <dbReference type="ARBA" id="ARBA00022722"/>
    </source>
</evidence>
<evidence type="ECO:0000256" key="7">
    <source>
        <dbReference type="ARBA" id="ARBA00022918"/>
    </source>
</evidence>
<keyword evidence="8" id="KW-0175">Coiled coil</keyword>
<dbReference type="Gene3D" id="2.40.70.10">
    <property type="entry name" value="Acid Proteases"/>
    <property type="match status" value="1"/>
</dbReference>
<protein>
    <recommendedName>
        <fullName evidence="1">RNA-directed DNA polymerase</fullName>
        <ecNumber evidence="1">2.7.7.49</ecNumber>
    </recommendedName>
</protein>
<feature type="region of interest" description="Disordered" evidence="9">
    <location>
        <begin position="221"/>
        <end position="253"/>
    </location>
</feature>
<evidence type="ECO:0000259" key="10">
    <source>
        <dbReference type="PROSITE" id="PS50994"/>
    </source>
</evidence>
<dbReference type="InterPro" id="IPR043502">
    <property type="entry name" value="DNA/RNA_pol_sf"/>
</dbReference>
<dbReference type="InterPro" id="IPR001584">
    <property type="entry name" value="Integrase_cat-core"/>
</dbReference>
<evidence type="ECO:0000256" key="5">
    <source>
        <dbReference type="ARBA" id="ARBA00022759"/>
    </source>
</evidence>
<dbReference type="GO" id="GO:0004519">
    <property type="term" value="F:endonuclease activity"/>
    <property type="evidence" value="ECO:0007669"/>
    <property type="project" value="UniProtKB-KW"/>
</dbReference>
<evidence type="ECO:0000256" key="6">
    <source>
        <dbReference type="ARBA" id="ARBA00022801"/>
    </source>
</evidence>
<dbReference type="GO" id="GO:0003964">
    <property type="term" value="F:RNA-directed DNA polymerase activity"/>
    <property type="evidence" value="ECO:0007669"/>
    <property type="project" value="UniProtKB-KW"/>
</dbReference>
<dbReference type="InterPro" id="IPR021109">
    <property type="entry name" value="Peptidase_aspartic_dom_sf"/>
</dbReference>
<feature type="compositionally biased region" description="Polar residues" evidence="9">
    <location>
        <begin position="221"/>
        <end position="240"/>
    </location>
</feature>
<dbReference type="GO" id="GO:0003676">
    <property type="term" value="F:nucleic acid binding"/>
    <property type="evidence" value="ECO:0007669"/>
    <property type="project" value="InterPro"/>
</dbReference>
<dbReference type="PANTHER" id="PTHR37984:SF5">
    <property type="entry name" value="PROTEIN NYNRIN-LIKE"/>
    <property type="match status" value="1"/>
</dbReference>
<dbReference type="Gene3D" id="3.10.20.370">
    <property type="match status" value="1"/>
</dbReference>
<gene>
    <name evidence="11" type="ORF">EPI10_001113</name>
</gene>
<keyword evidence="3" id="KW-0548">Nucleotidyltransferase</keyword>
<reference evidence="12" key="1">
    <citation type="journal article" date="2019" name="Plant Biotechnol. J.">
        <title>Genome sequencing of the Australian wild diploid species Gossypium australe highlights disease resistance and delayed gland morphogenesis.</title>
        <authorList>
            <person name="Cai Y."/>
            <person name="Cai X."/>
            <person name="Wang Q."/>
            <person name="Wang P."/>
            <person name="Zhang Y."/>
            <person name="Cai C."/>
            <person name="Xu Y."/>
            <person name="Wang K."/>
            <person name="Zhou Z."/>
            <person name="Wang C."/>
            <person name="Geng S."/>
            <person name="Li B."/>
            <person name="Dong Q."/>
            <person name="Hou Y."/>
            <person name="Wang H."/>
            <person name="Ai P."/>
            <person name="Liu Z."/>
            <person name="Yi F."/>
            <person name="Sun M."/>
            <person name="An G."/>
            <person name="Cheng J."/>
            <person name="Zhang Y."/>
            <person name="Shi Q."/>
            <person name="Xie Y."/>
            <person name="Shi X."/>
            <person name="Chang Y."/>
            <person name="Huang F."/>
            <person name="Chen Y."/>
            <person name="Hong S."/>
            <person name="Mi L."/>
            <person name="Sun Q."/>
            <person name="Zhang L."/>
            <person name="Zhou B."/>
            <person name="Peng R."/>
            <person name="Zhang X."/>
            <person name="Liu F."/>
        </authorList>
    </citation>
    <scope>NUCLEOTIDE SEQUENCE [LARGE SCALE GENOMIC DNA]</scope>
    <source>
        <strain evidence="12">cv. PA1801</strain>
    </source>
</reference>
<evidence type="ECO:0000256" key="2">
    <source>
        <dbReference type="ARBA" id="ARBA00022679"/>
    </source>
</evidence>
<keyword evidence="6" id="KW-0378">Hydrolase</keyword>
<feature type="domain" description="Integrase catalytic" evidence="10">
    <location>
        <begin position="806"/>
        <end position="969"/>
    </location>
</feature>